<dbReference type="Gene3D" id="3.40.50.300">
    <property type="entry name" value="P-loop containing nucleotide triphosphate hydrolases"/>
    <property type="match status" value="1"/>
</dbReference>
<evidence type="ECO:0000256" key="2">
    <source>
        <dbReference type="ARBA" id="ARBA00022741"/>
    </source>
</evidence>
<dbReference type="PROSITE" id="PS50110">
    <property type="entry name" value="RESPONSE_REGULATORY"/>
    <property type="match status" value="1"/>
</dbReference>
<dbReference type="SUPFAM" id="SSF52172">
    <property type="entry name" value="CheY-like"/>
    <property type="match status" value="1"/>
</dbReference>
<dbReference type="CDD" id="cd17574">
    <property type="entry name" value="REC_OmpR"/>
    <property type="match status" value="1"/>
</dbReference>
<feature type="region of interest" description="Disordered" evidence="5">
    <location>
        <begin position="601"/>
        <end position="661"/>
    </location>
</feature>
<dbReference type="Gene3D" id="3.30.450.90">
    <property type="match status" value="1"/>
</dbReference>
<gene>
    <name evidence="7" type="ORF">CSA56_05165</name>
</gene>
<dbReference type="InterPro" id="IPR001789">
    <property type="entry name" value="Sig_transdc_resp-reg_receiver"/>
</dbReference>
<evidence type="ECO:0000256" key="3">
    <source>
        <dbReference type="ARBA" id="ARBA00022840"/>
    </source>
</evidence>
<dbReference type="Pfam" id="PF05157">
    <property type="entry name" value="MshEN"/>
    <property type="match status" value="1"/>
</dbReference>
<comment type="caution">
    <text evidence="4">Lacks conserved residue(s) required for the propagation of feature annotation.</text>
</comment>
<dbReference type="InterPro" id="IPR001482">
    <property type="entry name" value="T2SS/T4SS_dom"/>
</dbReference>
<accession>A0A2G6KHR3</accession>
<name>A0A2G6KHR3_9BACT</name>
<protein>
    <recommendedName>
        <fullName evidence="6">Response regulatory domain-containing protein</fullName>
    </recommendedName>
</protein>
<dbReference type="InterPro" id="IPR011006">
    <property type="entry name" value="CheY-like_superfamily"/>
</dbReference>
<evidence type="ECO:0000256" key="4">
    <source>
        <dbReference type="PROSITE-ProRule" id="PRU00169"/>
    </source>
</evidence>
<feature type="domain" description="Response regulatory" evidence="6">
    <location>
        <begin position="670"/>
        <end position="786"/>
    </location>
</feature>
<dbReference type="Gene3D" id="3.30.300.160">
    <property type="entry name" value="Type II secretion system, protein E, N-terminal domain"/>
    <property type="match status" value="1"/>
</dbReference>
<evidence type="ECO:0000259" key="6">
    <source>
        <dbReference type="PROSITE" id="PS50110"/>
    </source>
</evidence>
<dbReference type="SUPFAM" id="SSF160246">
    <property type="entry name" value="EspE N-terminal domain-like"/>
    <property type="match status" value="1"/>
</dbReference>
<dbReference type="SUPFAM" id="SSF52540">
    <property type="entry name" value="P-loop containing nucleoside triphosphate hydrolases"/>
    <property type="match status" value="1"/>
</dbReference>
<comment type="similarity">
    <text evidence="1">Belongs to the GSP E family.</text>
</comment>
<dbReference type="Pfam" id="PF00072">
    <property type="entry name" value="Response_reg"/>
    <property type="match status" value="1"/>
</dbReference>
<dbReference type="AlphaFoldDB" id="A0A2G6KHR3"/>
<evidence type="ECO:0000256" key="5">
    <source>
        <dbReference type="SAM" id="MobiDB-lite"/>
    </source>
</evidence>
<dbReference type="GO" id="GO:0000160">
    <property type="term" value="P:phosphorelay signal transduction system"/>
    <property type="evidence" value="ECO:0007669"/>
    <property type="project" value="InterPro"/>
</dbReference>
<evidence type="ECO:0000313" key="7">
    <source>
        <dbReference type="EMBL" id="PIE35194.1"/>
    </source>
</evidence>
<dbReference type="Pfam" id="PF00437">
    <property type="entry name" value="T2SSE"/>
    <property type="match status" value="1"/>
</dbReference>
<feature type="compositionally biased region" description="Basic and acidic residues" evidence="5">
    <location>
        <begin position="601"/>
        <end position="629"/>
    </location>
</feature>
<dbReference type="SMART" id="SM00448">
    <property type="entry name" value="REC"/>
    <property type="match status" value="1"/>
</dbReference>
<dbReference type="InterPro" id="IPR037257">
    <property type="entry name" value="T2SS_E_N_sf"/>
</dbReference>
<organism evidence="7 8">
    <name type="scientific">candidate division KSB3 bacterium</name>
    <dbReference type="NCBI Taxonomy" id="2044937"/>
    <lineage>
        <taxon>Bacteria</taxon>
        <taxon>candidate division KSB3</taxon>
    </lineage>
</organism>
<dbReference type="PANTHER" id="PTHR30258:SF3">
    <property type="entry name" value="SLL1921 PROTEIN"/>
    <property type="match status" value="1"/>
</dbReference>
<dbReference type="GO" id="GO:0005524">
    <property type="term" value="F:ATP binding"/>
    <property type="evidence" value="ECO:0007669"/>
    <property type="project" value="UniProtKB-KW"/>
</dbReference>
<evidence type="ECO:0000313" key="8">
    <source>
        <dbReference type="Proteomes" id="UP000230821"/>
    </source>
</evidence>
<sequence length="791" mass="88731">MMNKYKIGSIFVKSGLISDAALTRALRENKTRPKEKLGRTIARLRLADAAAVARTLSQQSNIPYIELNTIVIDPSAVRKIPPEVCMRHYMLPIYIERNNLVLAVEDPYDFEAIEAARFASGLNIRPHVAASSEIVDGIKRYHSTPNESTAFQKLQDAEPDEELEFFLKHLKPNEEQLDELKEQSQSPAIEKMINTIMFQGIAVRASAILFEPQQHYIQVKNRVNGQLIDSIKVEKTMQAALIAHFKILGGMDFTKRLIPQKGRTQYKMHQRMLELEISCLPAQYGESMIVQLLDTGDTVPVLNDLGLPSEDMMKIMRLLSIPRGMILVCGPPSSGKTATLYALAHEMSRHQRKIVTIEKAIEYQLKGANQVKIDEDIGLTYHKAFQSILRHNPDVIILGEIRDKETAESAMKASQEGRLIFSAVQADNILDTIARLNGLGVNPQLFASSLSGIITQRLVRKSCTKCRVTYQPSGNLLHKVETRAKEKLACEFLRGAGCQECNLTGYHDRFGVYHIVMMSQALSRVILQDGAKSSIGKIEKTLLMKSILTKVKQGETTLEELKRVLFSSKRPQQVALSKCQRCRKPVKEGVELCSDCRRQEQERQSAQEPSVEARVDSSLEAHAAQEPERNSTPPRPVSQAPQAEHVSESPRKEPAHVKSNTTQDVVKNCKVLIVDSDPKMTNHLSSALSEKHFHVITAADGQEALKKIIREKPHLILTESVLPKLDGLGLIRRLRKAPSTKSLPVMIVSSKGEIVDRIRGFAAGTDDYLPKPFSIHELFFRMNAILRRTYK</sequence>
<keyword evidence="2" id="KW-0547">Nucleotide-binding</keyword>
<dbReference type="CDD" id="cd01129">
    <property type="entry name" value="PulE-GspE-like"/>
    <property type="match status" value="1"/>
</dbReference>
<dbReference type="Proteomes" id="UP000230821">
    <property type="component" value="Unassembled WGS sequence"/>
</dbReference>
<proteinExistence type="inferred from homology"/>
<dbReference type="PANTHER" id="PTHR30258">
    <property type="entry name" value="TYPE II SECRETION SYSTEM PROTEIN GSPE-RELATED"/>
    <property type="match status" value="1"/>
</dbReference>
<dbReference type="Gene3D" id="3.40.50.2300">
    <property type="match status" value="1"/>
</dbReference>
<dbReference type="PROSITE" id="PS00662">
    <property type="entry name" value="T2SP_E"/>
    <property type="match status" value="1"/>
</dbReference>
<reference evidence="7 8" key="1">
    <citation type="submission" date="2017-10" db="EMBL/GenBank/DDBJ databases">
        <title>Novel microbial diversity and functional potential in the marine mammal oral microbiome.</title>
        <authorList>
            <person name="Dudek N.K."/>
            <person name="Sun C.L."/>
            <person name="Burstein D."/>
            <person name="Kantor R.S."/>
            <person name="Aliaga Goltsman D.S."/>
            <person name="Bik E.M."/>
            <person name="Thomas B.C."/>
            <person name="Banfield J.F."/>
            <person name="Relman D.A."/>
        </authorList>
    </citation>
    <scope>NUCLEOTIDE SEQUENCE [LARGE SCALE GENOMIC DNA]</scope>
    <source>
        <strain evidence="7">DOLJORAL78_47_16</strain>
    </source>
</reference>
<dbReference type="GO" id="GO:0005886">
    <property type="term" value="C:plasma membrane"/>
    <property type="evidence" value="ECO:0007669"/>
    <property type="project" value="TreeGrafter"/>
</dbReference>
<keyword evidence="3" id="KW-0067">ATP-binding</keyword>
<evidence type="ECO:0000256" key="1">
    <source>
        <dbReference type="ARBA" id="ARBA00006611"/>
    </source>
</evidence>
<comment type="caution">
    <text evidence="7">The sequence shown here is derived from an EMBL/GenBank/DDBJ whole genome shotgun (WGS) entry which is preliminary data.</text>
</comment>
<feature type="compositionally biased region" description="Basic and acidic residues" evidence="5">
    <location>
        <begin position="645"/>
        <end position="656"/>
    </location>
</feature>
<dbReference type="GO" id="GO:0016887">
    <property type="term" value="F:ATP hydrolysis activity"/>
    <property type="evidence" value="ECO:0007669"/>
    <property type="project" value="TreeGrafter"/>
</dbReference>
<dbReference type="InterPro" id="IPR007831">
    <property type="entry name" value="T2SS_GspE_N"/>
</dbReference>
<dbReference type="InterPro" id="IPR027417">
    <property type="entry name" value="P-loop_NTPase"/>
</dbReference>
<dbReference type="EMBL" id="PDSK01000055">
    <property type="protein sequence ID" value="PIE35194.1"/>
    <property type="molecule type" value="Genomic_DNA"/>
</dbReference>